<evidence type="ECO:0000313" key="1">
    <source>
        <dbReference type="EMBL" id="KAF5658816.1"/>
    </source>
</evidence>
<proteinExistence type="predicted"/>
<gene>
    <name evidence="1" type="ORF">FDENT_14039</name>
</gene>
<keyword evidence="2" id="KW-1185">Reference proteome</keyword>
<sequence length="131" mass="15121">MVLNLKKICQPTNTRYHVTIRDNRENDQWYLAPHQNSMTLNRWLDTGSKFLELNVINAFGRSATIILEDSDWWLWVSGNIEGGQQQIKVHGSVDFDVTFTDDGCISFYNNTTDWGNGAGKVVKYNIIPFQY</sequence>
<dbReference type="Proteomes" id="UP000562682">
    <property type="component" value="Unassembled WGS sequence"/>
</dbReference>
<comment type="caution">
    <text evidence="1">The sequence shown here is derived from an EMBL/GenBank/DDBJ whole genome shotgun (WGS) entry which is preliminary data.</text>
</comment>
<accession>A0A8H5WG63</accession>
<reference evidence="1 2" key="1">
    <citation type="submission" date="2020-05" db="EMBL/GenBank/DDBJ databases">
        <title>Identification and distribution of gene clusters putatively required for synthesis of sphingolipid metabolism inhibitors in phylogenetically diverse species of the filamentous fungus Fusarium.</title>
        <authorList>
            <person name="Kim H.-S."/>
            <person name="Busman M."/>
            <person name="Brown D.W."/>
            <person name="Divon H."/>
            <person name="Uhlig S."/>
            <person name="Proctor R.H."/>
        </authorList>
    </citation>
    <scope>NUCLEOTIDE SEQUENCE [LARGE SCALE GENOMIC DNA]</scope>
    <source>
        <strain evidence="1 2">NRRL 25311</strain>
    </source>
</reference>
<name>A0A8H5WG63_9HYPO</name>
<dbReference type="AlphaFoldDB" id="A0A8H5WG63"/>
<dbReference type="EMBL" id="JAAOAK010000658">
    <property type="protein sequence ID" value="KAF5658816.1"/>
    <property type="molecule type" value="Genomic_DNA"/>
</dbReference>
<protein>
    <submittedName>
        <fullName evidence="1">Uncharacterized protein</fullName>
    </submittedName>
</protein>
<evidence type="ECO:0000313" key="2">
    <source>
        <dbReference type="Proteomes" id="UP000562682"/>
    </source>
</evidence>
<organism evidence="1 2">
    <name type="scientific">Fusarium denticulatum</name>
    <dbReference type="NCBI Taxonomy" id="48507"/>
    <lineage>
        <taxon>Eukaryota</taxon>
        <taxon>Fungi</taxon>
        <taxon>Dikarya</taxon>
        <taxon>Ascomycota</taxon>
        <taxon>Pezizomycotina</taxon>
        <taxon>Sordariomycetes</taxon>
        <taxon>Hypocreomycetidae</taxon>
        <taxon>Hypocreales</taxon>
        <taxon>Nectriaceae</taxon>
        <taxon>Fusarium</taxon>
        <taxon>Fusarium fujikuroi species complex</taxon>
    </lineage>
</organism>